<reference evidence="2" key="1">
    <citation type="submission" date="2025-08" db="UniProtKB">
        <authorList>
            <consortium name="Ensembl"/>
        </authorList>
    </citation>
    <scope>IDENTIFICATION</scope>
</reference>
<dbReference type="AlphaFoldDB" id="A0A8C8AZF1"/>
<dbReference type="Ensembl" id="ENSOSUT00000012910.1">
    <property type="protein sequence ID" value="ENSOSUP00000012479.1"/>
    <property type="gene ID" value="ENSOSUG00000009019.1"/>
</dbReference>
<organism evidence="2 3">
    <name type="scientific">Otus sunia</name>
    <name type="common">Oriental scops-owl</name>
    <dbReference type="NCBI Taxonomy" id="257818"/>
    <lineage>
        <taxon>Eukaryota</taxon>
        <taxon>Metazoa</taxon>
        <taxon>Chordata</taxon>
        <taxon>Craniata</taxon>
        <taxon>Vertebrata</taxon>
        <taxon>Euteleostomi</taxon>
        <taxon>Archelosauria</taxon>
        <taxon>Archosauria</taxon>
        <taxon>Dinosauria</taxon>
        <taxon>Saurischia</taxon>
        <taxon>Theropoda</taxon>
        <taxon>Coelurosauria</taxon>
        <taxon>Aves</taxon>
        <taxon>Neognathae</taxon>
        <taxon>Neoaves</taxon>
        <taxon>Telluraves</taxon>
        <taxon>Strigiformes</taxon>
        <taxon>Strigidae</taxon>
        <taxon>Otus</taxon>
    </lineage>
</organism>
<feature type="domain" description="VWFD" evidence="1">
    <location>
        <begin position="78"/>
        <end position="140"/>
    </location>
</feature>
<evidence type="ECO:0000313" key="2">
    <source>
        <dbReference type="Ensembl" id="ENSOSUP00000012479.1"/>
    </source>
</evidence>
<accession>A0A8C8AZF1</accession>
<keyword evidence="3" id="KW-1185">Reference proteome</keyword>
<evidence type="ECO:0000313" key="3">
    <source>
        <dbReference type="Proteomes" id="UP000694552"/>
    </source>
</evidence>
<reference evidence="2" key="2">
    <citation type="submission" date="2025-09" db="UniProtKB">
        <authorList>
            <consortium name="Ensembl"/>
        </authorList>
    </citation>
    <scope>IDENTIFICATION</scope>
</reference>
<dbReference type="InterPro" id="IPR025615">
    <property type="entry name" value="TILa_dom"/>
</dbReference>
<proteinExistence type="predicted"/>
<dbReference type="Proteomes" id="UP000694552">
    <property type="component" value="Unplaced"/>
</dbReference>
<dbReference type="PROSITE" id="PS51233">
    <property type="entry name" value="VWFD"/>
    <property type="match status" value="1"/>
</dbReference>
<dbReference type="Pfam" id="PF00094">
    <property type="entry name" value="VWD"/>
    <property type="match status" value="1"/>
</dbReference>
<dbReference type="InterPro" id="IPR052749">
    <property type="entry name" value="Alpha-tectorin"/>
</dbReference>
<name>A0A8C8AZF1_9STRI</name>
<dbReference type="Pfam" id="PF12714">
    <property type="entry name" value="TILa"/>
    <property type="match status" value="1"/>
</dbReference>
<dbReference type="PANTHER" id="PTHR46160">
    <property type="entry name" value="ALPHA-TECTORIN-RELATED"/>
    <property type="match status" value="1"/>
</dbReference>
<dbReference type="InterPro" id="IPR001846">
    <property type="entry name" value="VWF_type-D"/>
</dbReference>
<evidence type="ECO:0000259" key="1">
    <source>
        <dbReference type="PROSITE" id="PS51233"/>
    </source>
</evidence>
<sequence length="140" mass="14882">DDGFVRSGRRCVPLARCGCSHRGRYYEAGEEFYTDPDCGERCVCRPGGEVECRPAGCAAGEECEVRGGVRGCHPTACGRCQVLGAASYSTFDGHPLHFAGTCTYTLAAVEAEGPEEAPAPFAVELEKESGQEGPRVRFGV</sequence>
<dbReference type="PANTHER" id="PTHR46160:SF9">
    <property type="entry name" value="PROTEIN PRY2-RELATED"/>
    <property type="match status" value="1"/>
</dbReference>
<protein>
    <recommendedName>
        <fullName evidence="1">VWFD domain-containing protein</fullName>
    </recommendedName>
</protein>